<feature type="transmembrane region" description="Helical" evidence="2">
    <location>
        <begin position="188"/>
        <end position="207"/>
    </location>
</feature>
<reference evidence="3 4" key="1">
    <citation type="submission" date="2020-08" db="EMBL/GenBank/DDBJ databases">
        <title>Genomic Encyclopedia of Type Strains, Phase IV (KMG-IV): sequencing the most valuable type-strain genomes for metagenomic binning, comparative biology and taxonomic classification.</title>
        <authorList>
            <person name="Goeker M."/>
        </authorList>
    </citation>
    <scope>NUCLEOTIDE SEQUENCE [LARGE SCALE GENOMIC DNA]</scope>
    <source>
        <strain evidence="3 4">YIM 65646</strain>
    </source>
</reference>
<keyword evidence="4" id="KW-1185">Reference proteome</keyword>
<comment type="caution">
    <text evidence="3">The sequence shown here is derived from an EMBL/GenBank/DDBJ whole genome shotgun (WGS) entry which is preliminary data.</text>
</comment>
<feature type="transmembrane region" description="Helical" evidence="2">
    <location>
        <begin position="105"/>
        <end position="124"/>
    </location>
</feature>
<feature type="transmembrane region" description="Helical" evidence="2">
    <location>
        <begin position="51"/>
        <end position="71"/>
    </location>
</feature>
<organism evidence="3 4">
    <name type="scientific">Phytomonospora endophytica</name>
    <dbReference type="NCBI Taxonomy" id="714109"/>
    <lineage>
        <taxon>Bacteria</taxon>
        <taxon>Bacillati</taxon>
        <taxon>Actinomycetota</taxon>
        <taxon>Actinomycetes</taxon>
        <taxon>Micromonosporales</taxon>
        <taxon>Micromonosporaceae</taxon>
        <taxon>Phytomonospora</taxon>
    </lineage>
</organism>
<evidence type="ECO:0000313" key="4">
    <source>
        <dbReference type="Proteomes" id="UP000548476"/>
    </source>
</evidence>
<gene>
    <name evidence="3" type="ORF">HNR73_005123</name>
</gene>
<feature type="region of interest" description="Disordered" evidence="1">
    <location>
        <begin position="214"/>
        <end position="270"/>
    </location>
</feature>
<keyword evidence="2" id="KW-1133">Transmembrane helix</keyword>
<keyword evidence="2" id="KW-0812">Transmembrane</keyword>
<feature type="compositionally biased region" description="Pro residues" evidence="1">
    <location>
        <begin position="254"/>
        <end position="270"/>
    </location>
</feature>
<feature type="compositionally biased region" description="Pro residues" evidence="1">
    <location>
        <begin position="12"/>
        <end position="22"/>
    </location>
</feature>
<evidence type="ECO:0000256" key="1">
    <source>
        <dbReference type="SAM" id="MobiDB-lite"/>
    </source>
</evidence>
<dbReference type="RefSeq" id="WP_184790057.1">
    <property type="nucleotide sequence ID" value="NZ_BONT01000108.1"/>
</dbReference>
<feature type="transmembrane region" description="Helical" evidence="2">
    <location>
        <begin position="131"/>
        <end position="149"/>
    </location>
</feature>
<proteinExistence type="predicted"/>
<keyword evidence="2" id="KW-0472">Membrane</keyword>
<sequence length="270" mass="29035">MTVPQQPAYPAQGPPPQQAPMIYAPPPPPPAAYHPTSSWWREKMPFGPAPFALTLVGVLLIAISLLGPAAVYTRDYGDYSEIYDIPIFGSFYSFPDYTTLSNLDFLPVLLTLGLLFATVASTGSRRLGAKIGTIAFGVIAIAMLVSQVLNWKALLLETNHRTEGLDPSPDPSDTFDEDSEIDGESVTFGWGVILLIIALVVLIAAAATTFDRTERATGVPGPPVPFPQSPTGSFPQVPPQPSYDNPHGMVVTQDPPPQPGQWQQPPPPHQ</sequence>
<feature type="compositionally biased region" description="Low complexity" evidence="1">
    <location>
        <begin position="1"/>
        <end position="11"/>
    </location>
</feature>
<dbReference type="EMBL" id="JACHGT010000011">
    <property type="protein sequence ID" value="MBB6037250.1"/>
    <property type="molecule type" value="Genomic_DNA"/>
</dbReference>
<name>A0A841FZ77_9ACTN</name>
<evidence type="ECO:0000256" key="2">
    <source>
        <dbReference type="SAM" id="Phobius"/>
    </source>
</evidence>
<dbReference type="AlphaFoldDB" id="A0A841FZ77"/>
<feature type="region of interest" description="Disordered" evidence="1">
    <location>
        <begin position="1"/>
        <end position="22"/>
    </location>
</feature>
<evidence type="ECO:0000313" key="3">
    <source>
        <dbReference type="EMBL" id="MBB6037250.1"/>
    </source>
</evidence>
<protein>
    <submittedName>
        <fullName evidence="3">Uncharacterized protein</fullName>
    </submittedName>
</protein>
<dbReference type="Proteomes" id="UP000548476">
    <property type="component" value="Unassembled WGS sequence"/>
</dbReference>
<accession>A0A841FZ77</accession>